<keyword evidence="8" id="KW-0539">Nucleus</keyword>
<comment type="function">
    <text evidence="1">Involved in rRNA processing.</text>
</comment>
<evidence type="ECO:0000256" key="1">
    <source>
        <dbReference type="ARBA" id="ARBA00002773"/>
    </source>
</evidence>
<evidence type="ECO:0000256" key="7">
    <source>
        <dbReference type="ARBA" id="ARBA00023054"/>
    </source>
</evidence>
<keyword evidence="7" id="KW-0175">Coiled coil</keyword>
<proteinExistence type="inferred from homology"/>
<dbReference type="GO" id="GO:0000462">
    <property type="term" value="P:maturation of SSU-rRNA from tricistronic rRNA transcript (SSU-rRNA, 5.8S rRNA, LSU-rRNA)"/>
    <property type="evidence" value="ECO:0007669"/>
    <property type="project" value="TreeGrafter"/>
</dbReference>
<comment type="caution">
    <text evidence="10">The sequence shown here is derived from an EMBL/GenBank/DDBJ whole genome shotgun (WGS) entry which is preliminary data.</text>
</comment>
<protein>
    <recommendedName>
        <fullName evidence="4">rRNA-processing protein EFG1</fullName>
    </recommendedName>
    <alternativeName>
        <fullName evidence="5">rRNA-processing protein efg1</fullName>
    </alternativeName>
</protein>
<evidence type="ECO:0000256" key="8">
    <source>
        <dbReference type="ARBA" id="ARBA00023242"/>
    </source>
</evidence>
<reference evidence="10 11" key="1">
    <citation type="submission" date="2015-02" db="EMBL/GenBank/DDBJ databases">
        <title>Draft Genome Sequences of Two Closely-Related Aflatoxigenic Aspergillus Species Obtained from the Cote d'Ivoire.</title>
        <authorList>
            <person name="Moore G.G."/>
            <person name="Beltz S.B."/>
            <person name="Mack B.M."/>
        </authorList>
    </citation>
    <scope>NUCLEOTIDE SEQUENCE [LARGE SCALE GENOMIC DNA]</scope>
    <source>
        <strain evidence="10 11">SRRC1432</strain>
    </source>
</reference>
<comment type="similarity">
    <text evidence="3">Belongs to the EFG1 family.</text>
</comment>
<accession>A0A0F8UZC1</accession>
<dbReference type="Pfam" id="PF10153">
    <property type="entry name" value="Efg1"/>
    <property type="match status" value="1"/>
</dbReference>
<dbReference type="OrthoDB" id="47732at2759"/>
<dbReference type="GO" id="GO:0005730">
    <property type="term" value="C:nucleolus"/>
    <property type="evidence" value="ECO:0007669"/>
    <property type="project" value="UniProtKB-SubCell"/>
</dbReference>
<evidence type="ECO:0000256" key="2">
    <source>
        <dbReference type="ARBA" id="ARBA00004604"/>
    </source>
</evidence>
<evidence type="ECO:0000256" key="5">
    <source>
        <dbReference type="ARBA" id="ARBA00019827"/>
    </source>
</evidence>
<dbReference type="PANTHER" id="PTHR33911:SF1">
    <property type="entry name" value="RRNA-PROCESSING PROTEIN EFG1"/>
    <property type="match status" value="1"/>
</dbReference>
<dbReference type="PANTHER" id="PTHR33911">
    <property type="entry name" value="RRNA-PROCESSING PROTEIN EFG1"/>
    <property type="match status" value="1"/>
</dbReference>
<evidence type="ECO:0000256" key="6">
    <source>
        <dbReference type="ARBA" id="ARBA00022552"/>
    </source>
</evidence>
<dbReference type="Proteomes" id="UP000034947">
    <property type="component" value="Unassembled WGS sequence"/>
</dbReference>
<gene>
    <name evidence="10" type="ORF">AOCH_002369</name>
</gene>
<evidence type="ECO:0000256" key="4">
    <source>
        <dbReference type="ARBA" id="ARBA00018689"/>
    </source>
</evidence>
<feature type="region of interest" description="Disordered" evidence="9">
    <location>
        <begin position="1"/>
        <end position="23"/>
    </location>
</feature>
<dbReference type="InterPro" id="IPR050786">
    <property type="entry name" value="EFG1_rRNA-proc"/>
</dbReference>
<feature type="compositionally biased region" description="Basic and acidic residues" evidence="9">
    <location>
        <begin position="1"/>
        <end position="21"/>
    </location>
</feature>
<evidence type="ECO:0000256" key="3">
    <source>
        <dbReference type="ARBA" id="ARBA00006916"/>
    </source>
</evidence>
<sequence>MPREFNPPKRKAHDISDDARAPSRKRIHLQAAARETPNNKYPSVNELKRRIRDVKRLLKRADLPADARIVQERALAGYEKDLADETRRRDRSKVIKKYHFVRFLDRKTASKEVSRLTKQKETLAKSSDLDAKAKEKKLAALDSKLHVARVNLNYTMYYPLHEKYISLYAVKNEKDETKEGEVDSDGGETQLTEESAAGKKAMWRTVEKCMEDGTLDLLRDGKLGANENAAASQSKKRSGDKARPSAESAGKSKERSEKSSVKSDKTDVRRGNTHKQPTTQEVDNGDESDGGFFDI</sequence>
<evidence type="ECO:0000313" key="10">
    <source>
        <dbReference type="EMBL" id="KKK24858.1"/>
    </source>
</evidence>
<dbReference type="AlphaFoldDB" id="A0A0F8UZC1"/>
<evidence type="ECO:0000256" key="9">
    <source>
        <dbReference type="SAM" id="MobiDB-lite"/>
    </source>
</evidence>
<feature type="region of interest" description="Disordered" evidence="9">
    <location>
        <begin position="217"/>
        <end position="295"/>
    </location>
</feature>
<dbReference type="VEuPathDB" id="FungiDB:P175DRAFT_063402"/>
<dbReference type="EMBL" id="JYKN01000306">
    <property type="protein sequence ID" value="KKK24858.1"/>
    <property type="molecule type" value="Genomic_DNA"/>
</dbReference>
<organism evidence="10 11">
    <name type="scientific">Aspergillus ochraceoroseus</name>
    <dbReference type="NCBI Taxonomy" id="138278"/>
    <lineage>
        <taxon>Eukaryota</taxon>
        <taxon>Fungi</taxon>
        <taxon>Dikarya</taxon>
        <taxon>Ascomycota</taxon>
        <taxon>Pezizomycotina</taxon>
        <taxon>Eurotiomycetes</taxon>
        <taxon>Eurotiomycetidae</taxon>
        <taxon>Eurotiales</taxon>
        <taxon>Aspergillaceae</taxon>
        <taxon>Aspergillus</taxon>
        <taxon>Aspergillus subgen. Nidulantes</taxon>
    </lineage>
</organism>
<evidence type="ECO:0000313" key="11">
    <source>
        <dbReference type="Proteomes" id="UP000034947"/>
    </source>
</evidence>
<comment type="subcellular location">
    <subcellularLocation>
        <location evidence="2">Nucleus</location>
        <location evidence="2">Nucleolus</location>
    </subcellularLocation>
</comment>
<feature type="compositionally biased region" description="Basic and acidic residues" evidence="9">
    <location>
        <begin position="237"/>
        <end position="270"/>
    </location>
</feature>
<feature type="region of interest" description="Disordered" evidence="9">
    <location>
        <begin position="178"/>
        <end position="199"/>
    </location>
</feature>
<dbReference type="InterPro" id="IPR019310">
    <property type="entry name" value="Efg1"/>
</dbReference>
<keyword evidence="11" id="KW-1185">Reference proteome</keyword>
<dbReference type="GO" id="GO:0030688">
    <property type="term" value="C:preribosome, small subunit precursor"/>
    <property type="evidence" value="ECO:0007669"/>
    <property type="project" value="TreeGrafter"/>
</dbReference>
<keyword evidence="6" id="KW-0698">rRNA processing</keyword>
<name>A0A0F8UZC1_9EURO</name>